<accession>A0ACC3NPV0</accession>
<dbReference type="Proteomes" id="UP001281147">
    <property type="component" value="Unassembled WGS sequence"/>
</dbReference>
<sequence length="124" mass="14701">MSPTPAEVVQAYRHVYKHLLRAVQYSKPARFVARDRVRDGFRKKSAADYDAARITRTLEFLDGAAKIRDLEHRIVKNLMHVWWEQKQLRTTQLPIQRREFQKVAYDDFNHTIRMLEESMGLCLG</sequence>
<dbReference type="EMBL" id="JAUTXU010000022">
    <property type="protein sequence ID" value="KAK3720389.1"/>
    <property type="molecule type" value="Genomic_DNA"/>
</dbReference>
<comment type="caution">
    <text evidence="1">The sequence shown here is derived from an EMBL/GenBank/DDBJ whole genome shotgun (WGS) entry which is preliminary data.</text>
</comment>
<organism evidence="1 2">
    <name type="scientific">Vermiconidia calcicola</name>
    <dbReference type="NCBI Taxonomy" id="1690605"/>
    <lineage>
        <taxon>Eukaryota</taxon>
        <taxon>Fungi</taxon>
        <taxon>Dikarya</taxon>
        <taxon>Ascomycota</taxon>
        <taxon>Pezizomycotina</taxon>
        <taxon>Dothideomycetes</taxon>
        <taxon>Dothideomycetidae</taxon>
        <taxon>Mycosphaerellales</taxon>
        <taxon>Extremaceae</taxon>
        <taxon>Vermiconidia</taxon>
    </lineage>
</organism>
<protein>
    <submittedName>
        <fullName evidence="1">Uncharacterized protein</fullName>
    </submittedName>
</protein>
<evidence type="ECO:0000313" key="2">
    <source>
        <dbReference type="Proteomes" id="UP001281147"/>
    </source>
</evidence>
<name>A0ACC3NPV0_9PEZI</name>
<proteinExistence type="predicted"/>
<gene>
    <name evidence="1" type="ORF">LTR37_003800</name>
</gene>
<reference evidence="1" key="1">
    <citation type="submission" date="2023-07" db="EMBL/GenBank/DDBJ databases">
        <title>Black Yeasts Isolated from many extreme environments.</title>
        <authorList>
            <person name="Coleine C."/>
            <person name="Stajich J.E."/>
            <person name="Selbmann L."/>
        </authorList>
    </citation>
    <scope>NUCLEOTIDE SEQUENCE</scope>
    <source>
        <strain evidence="1">CCFEE 5714</strain>
    </source>
</reference>
<keyword evidence="2" id="KW-1185">Reference proteome</keyword>
<evidence type="ECO:0000313" key="1">
    <source>
        <dbReference type="EMBL" id="KAK3720389.1"/>
    </source>
</evidence>